<name>E0Y0Q2_9SPHI</name>
<protein>
    <recommendedName>
        <fullName evidence="2">DUF192 domain-containing protein</fullName>
    </recommendedName>
</protein>
<dbReference type="EMBL" id="GU474939">
    <property type="protein sequence ID" value="ADI20243.1"/>
    <property type="molecule type" value="Genomic_DNA"/>
</dbReference>
<proteinExistence type="predicted"/>
<evidence type="ECO:0000313" key="1">
    <source>
        <dbReference type="EMBL" id="ADI20243.1"/>
    </source>
</evidence>
<evidence type="ECO:0008006" key="2">
    <source>
        <dbReference type="Google" id="ProtNLM"/>
    </source>
</evidence>
<organism evidence="1">
    <name type="scientific">uncultured Sphingobacterium sp. EB080_L08E11</name>
    <dbReference type="NCBI Taxonomy" id="710992"/>
    <lineage>
        <taxon>Bacteria</taxon>
        <taxon>Pseudomonadati</taxon>
        <taxon>Bacteroidota</taxon>
        <taxon>Sphingobacteriia</taxon>
        <taxon>Sphingobacteriales</taxon>
        <taxon>Sphingobacteriaceae</taxon>
        <taxon>Sphingobacterium</taxon>
        <taxon>environmental samples</taxon>
    </lineage>
</organism>
<dbReference type="Gene3D" id="2.60.120.1140">
    <property type="entry name" value="Protein of unknown function DUF192"/>
    <property type="match status" value="1"/>
</dbReference>
<dbReference type="PANTHER" id="PTHR37953">
    <property type="entry name" value="UPF0127 PROTEIN MJ1496"/>
    <property type="match status" value="1"/>
</dbReference>
<dbReference type="Pfam" id="PF02643">
    <property type="entry name" value="DUF192"/>
    <property type="match status" value="1"/>
</dbReference>
<sequence length="179" mass="19624">MNAFRKYAVWIVGLGLAAFIIPSVVGSIGKFSANTKPSVKQPRQPYEPPFRMDGMVWAVNGRDTTTVFETEYATTPEAIEIGMMYRRSTPPNRAMLFFMPGGDQPRSFWMKNTLVSLDIIYINAMNDVVSIQANAEPRSMKSLPSGGGASYVLEVLGGQAAAQGIAVGTKIYWSLDETE</sequence>
<dbReference type="AlphaFoldDB" id="E0Y0Q2"/>
<dbReference type="PANTHER" id="PTHR37953:SF1">
    <property type="entry name" value="UPF0127 PROTEIN MJ1496"/>
    <property type="match status" value="1"/>
</dbReference>
<dbReference type="InterPro" id="IPR003795">
    <property type="entry name" value="DUF192"/>
</dbReference>
<reference evidence="1" key="1">
    <citation type="journal article" date="2011" name="Environ. Microbiol.">
        <title>Time-series analyses of Monterey Bay coastal microbial picoplankton using a 'genome proxy' microarray.</title>
        <authorList>
            <person name="Rich V.I."/>
            <person name="Pham V.D."/>
            <person name="Eppley J."/>
            <person name="Shi Y."/>
            <person name="DeLong E.F."/>
        </authorList>
    </citation>
    <scope>NUCLEOTIDE SEQUENCE</scope>
</reference>
<accession>E0Y0Q2</accession>
<dbReference type="InterPro" id="IPR038695">
    <property type="entry name" value="Saro_0823-like_sf"/>
</dbReference>